<keyword evidence="4" id="KW-1185">Reference proteome</keyword>
<organism evidence="1 3">
    <name type="scientific">Amycolatopsis regifaucium</name>
    <dbReference type="NCBI Taxonomy" id="546365"/>
    <lineage>
        <taxon>Bacteria</taxon>
        <taxon>Bacillati</taxon>
        <taxon>Actinomycetota</taxon>
        <taxon>Actinomycetes</taxon>
        <taxon>Pseudonocardiales</taxon>
        <taxon>Pseudonocardiaceae</taxon>
        <taxon>Amycolatopsis</taxon>
    </lineage>
</organism>
<name>A0A154M4Z7_9PSEU</name>
<dbReference type="EMBL" id="LQCI01000051">
    <property type="protein sequence ID" value="KZB79636.1"/>
    <property type="molecule type" value="Genomic_DNA"/>
</dbReference>
<gene>
    <name evidence="2" type="ORF">ATP06_0206850</name>
    <name evidence="1" type="ORF">AVL48_14565</name>
</gene>
<evidence type="ECO:0000313" key="3">
    <source>
        <dbReference type="Proteomes" id="UP000076321"/>
    </source>
</evidence>
<dbReference type="OrthoDB" id="158327at2070"/>
<protein>
    <submittedName>
        <fullName evidence="1">Uncharacterized protein</fullName>
    </submittedName>
</protein>
<proteinExistence type="predicted"/>
<evidence type="ECO:0000313" key="1">
    <source>
        <dbReference type="EMBL" id="KZB79636.1"/>
    </source>
</evidence>
<reference evidence="1 3" key="1">
    <citation type="submission" date="2015-12" db="EMBL/GenBank/DDBJ databases">
        <title>Amycolatopsis regifaucium genome sequencing and assembly.</title>
        <authorList>
            <person name="Mayilraj S."/>
        </authorList>
    </citation>
    <scope>NUCLEOTIDE SEQUENCE [LARGE SCALE GENOMIC DNA]</scope>
    <source>
        <strain evidence="1 3">GY080</strain>
    </source>
</reference>
<dbReference type="AlphaFoldDB" id="A0A154M4Z7"/>
<evidence type="ECO:0000313" key="4">
    <source>
        <dbReference type="Proteomes" id="UP000186883"/>
    </source>
</evidence>
<dbReference type="Proteomes" id="UP000186883">
    <property type="component" value="Unassembled WGS sequence"/>
</dbReference>
<dbReference type="EMBL" id="LOBU02000006">
    <property type="protein sequence ID" value="OKA10047.1"/>
    <property type="molecule type" value="Genomic_DNA"/>
</dbReference>
<reference evidence="2 4" key="2">
    <citation type="submission" date="2016-11" db="EMBL/GenBank/DDBJ databases">
        <title>Genome sequencing of Amycolatopsis regifaucium.</title>
        <authorList>
            <person name="Mayilraj S."/>
            <person name="Kaur N."/>
        </authorList>
    </citation>
    <scope>NUCLEOTIDE SEQUENCE [LARGE SCALE GENOMIC DNA]</scope>
    <source>
        <strain evidence="2 4">GY080</strain>
    </source>
</reference>
<dbReference type="RefSeq" id="WP_061988157.1">
    <property type="nucleotide sequence ID" value="NZ_FOPQ01000012.1"/>
</dbReference>
<sequence>MSTDAMSWPGPVDGAPYTEQSLTALRLARAAVEAADAAAGIIPTGPPGRNRVPGLGLSDALIFMGRARDVLDAAVLTERVHGTGWDVIAETITADTGEQITAEQAENRWGHLETEWESAQRLASFPGRKDIVGIPDELLDPHYWITRRREEPDGPGPGLVSDRMRRMDAFAELAHQSRLRDQLRADNLAPTPALLAPIYEREALLADAMADAGHENYRDLAAKARTRAADARARTTRTGKDSHDA</sequence>
<accession>A0A154M4Z7</accession>
<comment type="caution">
    <text evidence="1">The sequence shown here is derived from an EMBL/GenBank/DDBJ whole genome shotgun (WGS) entry which is preliminary data.</text>
</comment>
<dbReference type="Proteomes" id="UP000076321">
    <property type="component" value="Unassembled WGS sequence"/>
</dbReference>
<evidence type="ECO:0000313" key="2">
    <source>
        <dbReference type="EMBL" id="OKA10047.1"/>
    </source>
</evidence>